<dbReference type="PANTHER" id="PTHR21164">
    <property type="entry name" value="CHORISMATE MUTASE"/>
    <property type="match status" value="1"/>
</dbReference>
<keyword evidence="2" id="KW-0057">Aromatic amino acid biosynthesis</keyword>
<sequence length="166" mass="19024">MEWKVRAIRGATTASENTVEAIREVVTELLDEIETHNQLDPEDIISVIFTATPDLNAIFPAAIARERPHWENVPLLDVQQMSVKGSIERCIRVLIQVNTFKRQVEIHHSYLRGAKNLRRDWSLAQLSTPASTSFPFSFPSPIELLHKFLTFWQSETTRKSLDKIDA</sequence>
<dbReference type="GO" id="GO:0009073">
    <property type="term" value="P:aromatic amino acid family biosynthetic process"/>
    <property type="evidence" value="ECO:0007669"/>
    <property type="project" value="UniProtKB-UniRule"/>
</dbReference>
<evidence type="ECO:0000256" key="2">
    <source>
        <dbReference type="PROSITE-ProRule" id="PRU00514"/>
    </source>
</evidence>
<dbReference type="InterPro" id="IPR008243">
    <property type="entry name" value="Chorismate_mutase_AroH"/>
</dbReference>
<dbReference type="GO" id="GO:0046417">
    <property type="term" value="P:chorismate metabolic process"/>
    <property type="evidence" value="ECO:0007669"/>
    <property type="project" value="TreeGrafter"/>
</dbReference>
<comment type="catalytic activity">
    <reaction evidence="2">
        <text>chorismate = prephenate</text>
        <dbReference type="Rhea" id="RHEA:13897"/>
        <dbReference type="ChEBI" id="CHEBI:29748"/>
        <dbReference type="ChEBI" id="CHEBI:29934"/>
        <dbReference type="EC" id="5.4.99.5"/>
    </reaction>
</comment>
<keyword evidence="2" id="KW-0413">Isomerase</keyword>
<keyword evidence="4" id="KW-1185">Reference proteome</keyword>
<dbReference type="InterPro" id="IPR035959">
    <property type="entry name" value="RutC-like_sf"/>
</dbReference>
<organism evidence="3 4">
    <name type="scientific">Hydrococcus rivularis NIES-593</name>
    <dbReference type="NCBI Taxonomy" id="1921803"/>
    <lineage>
        <taxon>Bacteria</taxon>
        <taxon>Bacillati</taxon>
        <taxon>Cyanobacteriota</taxon>
        <taxon>Cyanophyceae</taxon>
        <taxon>Pleurocapsales</taxon>
        <taxon>Hydrococcaceae</taxon>
        <taxon>Hydrococcus</taxon>
    </lineage>
</organism>
<dbReference type="STRING" id="1921803.NIES593_07885"/>
<evidence type="ECO:0000313" key="3">
    <source>
        <dbReference type="EMBL" id="OKH24214.1"/>
    </source>
</evidence>
<reference evidence="3 4" key="1">
    <citation type="submission" date="2016-11" db="EMBL/GenBank/DDBJ databases">
        <title>Draft Genome Sequences of Nine Cyanobacterial Strains from Diverse Habitats.</title>
        <authorList>
            <person name="Zhu T."/>
            <person name="Hou S."/>
            <person name="Lu X."/>
            <person name="Hess W.R."/>
        </authorList>
    </citation>
    <scope>NUCLEOTIDE SEQUENCE [LARGE SCALE GENOMIC DNA]</scope>
    <source>
        <strain evidence="3 4">NIES-593</strain>
    </source>
</reference>
<dbReference type="PANTHER" id="PTHR21164:SF0">
    <property type="entry name" value="CHORISMATE MUTASE AROH"/>
    <property type="match status" value="1"/>
</dbReference>
<dbReference type="Gene3D" id="3.30.1330.40">
    <property type="entry name" value="RutC-like"/>
    <property type="match status" value="1"/>
</dbReference>
<dbReference type="OrthoDB" id="9802232at2"/>
<keyword evidence="2" id="KW-0028">Amino-acid biosynthesis</keyword>
<comment type="caution">
    <text evidence="3">The sequence shown here is derived from an EMBL/GenBank/DDBJ whole genome shotgun (WGS) entry which is preliminary data.</text>
</comment>
<dbReference type="GO" id="GO:0008652">
    <property type="term" value="P:amino acid biosynthetic process"/>
    <property type="evidence" value="ECO:0007669"/>
    <property type="project" value="UniProtKB-UniRule"/>
</dbReference>
<accession>A0A1U7HKY2</accession>
<dbReference type="PROSITE" id="PS51167">
    <property type="entry name" value="CHORISMATE_MUT_1"/>
    <property type="match status" value="1"/>
</dbReference>
<proteinExistence type="predicted"/>
<dbReference type="Proteomes" id="UP000186868">
    <property type="component" value="Unassembled WGS sequence"/>
</dbReference>
<evidence type="ECO:0000256" key="1">
    <source>
        <dbReference type="NCBIfam" id="TIGR01796"/>
    </source>
</evidence>
<evidence type="ECO:0000313" key="4">
    <source>
        <dbReference type="Proteomes" id="UP000186868"/>
    </source>
</evidence>
<gene>
    <name evidence="3" type="ORF">NIES593_07885</name>
</gene>
<dbReference type="SUPFAM" id="SSF55298">
    <property type="entry name" value="YjgF-like"/>
    <property type="match status" value="1"/>
</dbReference>
<dbReference type="CDD" id="cd02185">
    <property type="entry name" value="AroH"/>
    <property type="match status" value="1"/>
</dbReference>
<dbReference type="EMBL" id="MRCB01000007">
    <property type="protein sequence ID" value="OKH24214.1"/>
    <property type="molecule type" value="Genomic_DNA"/>
</dbReference>
<dbReference type="NCBIfam" id="TIGR01796">
    <property type="entry name" value="CM_mono_aroH"/>
    <property type="match status" value="1"/>
</dbReference>
<dbReference type="EC" id="5.4.99.5" evidence="1 2"/>
<name>A0A1U7HKY2_9CYAN</name>
<protein>
    <recommendedName>
        <fullName evidence="1 2">chorismate mutase</fullName>
        <ecNumber evidence="1 2">5.4.99.5</ecNumber>
    </recommendedName>
</protein>
<dbReference type="AlphaFoldDB" id="A0A1U7HKY2"/>
<dbReference type="GO" id="GO:0004106">
    <property type="term" value="F:chorismate mutase activity"/>
    <property type="evidence" value="ECO:0007669"/>
    <property type="project" value="UniProtKB-UniRule"/>
</dbReference>
<dbReference type="Pfam" id="PF07736">
    <property type="entry name" value="CM_1"/>
    <property type="match status" value="1"/>
</dbReference>